<dbReference type="AlphaFoldDB" id="G5QDI3"/>
<feature type="non-terminal residue" evidence="1">
    <location>
        <position position="39"/>
    </location>
</feature>
<accession>G5QDI3</accession>
<dbReference type="Proteomes" id="UP000004903">
    <property type="component" value="Unassembled WGS sequence"/>
</dbReference>
<sequence length="39" mass="4364">MLVTDPAWARVAQLSVDRGVELRFASSHLRALANRKLTN</sequence>
<evidence type="ECO:0000313" key="2">
    <source>
        <dbReference type="Proteomes" id="UP000004903"/>
    </source>
</evidence>
<dbReference type="EMBL" id="AFCT01000129">
    <property type="protein sequence ID" value="EHC95686.1"/>
    <property type="molecule type" value="Genomic_DNA"/>
</dbReference>
<name>G5QDI3_SALRU</name>
<protein>
    <submittedName>
        <fullName evidence="1">Uncharacterized protein</fullName>
    </submittedName>
</protein>
<organism evidence="1 2">
    <name type="scientific">Salmonella enterica subsp. enterica serovar Rubislaw str. A4-653</name>
    <dbReference type="NCBI Taxonomy" id="913081"/>
    <lineage>
        <taxon>Bacteria</taxon>
        <taxon>Pseudomonadati</taxon>
        <taxon>Pseudomonadota</taxon>
        <taxon>Gammaproteobacteria</taxon>
        <taxon>Enterobacterales</taxon>
        <taxon>Enterobacteriaceae</taxon>
        <taxon>Salmonella</taxon>
    </lineage>
</organism>
<proteinExistence type="predicted"/>
<reference evidence="1 2" key="1">
    <citation type="journal article" date="2011" name="BMC Genomics">
        <title>Genome sequencing reveals diversification of virulence factor content and possible host adaptation in distinct subpopulations of Salmonella enterica.</title>
        <authorList>
            <person name="den Bakker H.C."/>
            <person name="Moreno Switt A.I."/>
            <person name="Govoni G."/>
            <person name="Cummings C.A."/>
            <person name="Ranieri M.L."/>
            <person name="Degoricija L."/>
            <person name="Hoelzer K."/>
            <person name="Rodriguez-Rivera L.D."/>
            <person name="Brown S."/>
            <person name="Bolchacova E."/>
            <person name="Furtado M.R."/>
            <person name="Wiedmann M."/>
        </authorList>
    </citation>
    <scope>NUCLEOTIDE SEQUENCE [LARGE SCALE GENOMIC DNA]</scope>
    <source>
        <strain evidence="1 2">A4-653</strain>
    </source>
</reference>
<comment type="caution">
    <text evidence="1">The sequence shown here is derived from an EMBL/GenBank/DDBJ whole genome shotgun (WGS) entry which is preliminary data.</text>
</comment>
<gene>
    <name evidence="1" type="ORF">LTSERUB_0265</name>
</gene>
<evidence type="ECO:0000313" key="1">
    <source>
        <dbReference type="EMBL" id="EHC95686.1"/>
    </source>
</evidence>